<sequence length="340" mass="39574">MHFLFTNIPLTETIDFVCQQLHEKQINIGIAEFSLKELSLKCTMNVHFIFNNKHYRQIDDIAIGSPLGLMLVDYFLAKLENESVKDVINKLNFYCRYVDNTFIIIDQNVGKELLELLNNKHPAIKFMCEEKLDNKLHFFDVLLNRKENGSISRNVYRKCSSLSQYTHSLSFVPLHYKKNLVKYLTNRAIKICSVDTINKELELLKKHLRVTNKKITTSKASKKPLFVKLRFNGYVVGDVLHDKLTRVVKRTLNAANLCLSYSTRSMVFPQLKNKLPGYATFMCIYEFSCSCGESYIRRTTRQLNQRVSEHLPSWLGKRSVKTINKSFSNHLLYSNDEFAC</sequence>
<protein>
    <recommendedName>
        <fullName evidence="1">Helix-turn-helix domain-containing protein</fullName>
    </recommendedName>
</protein>
<feature type="domain" description="Helix-turn-helix" evidence="1">
    <location>
        <begin position="164"/>
        <end position="209"/>
    </location>
</feature>
<dbReference type="GeneID" id="75576593"/>
<dbReference type="Proteomes" id="UP000471633">
    <property type="component" value="Unassembled WGS sequence"/>
</dbReference>
<dbReference type="RefSeq" id="XP_051075547.1">
    <property type="nucleotide sequence ID" value="XM_051208534.1"/>
</dbReference>
<organism evidence="2 3">
    <name type="scientific">Schistosoma haematobium</name>
    <name type="common">Blood fluke</name>
    <dbReference type="NCBI Taxonomy" id="6185"/>
    <lineage>
        <taxon>Eukaryota</taxon>
        <taxon>Metazoa</taxon>
        <taxon>Spiralia</taxon>
        <taxon>Lophotrochozoa</taxon>
        <taxon>Platyhelminthes</taxon>
        <taxon>Trematoda</taxon>
        <taxon>Digenea</taxon>
        <taxon>Strigeidida</taxon>
        <taxon>Schistosomatoidea</taxon>
        <taxon>Schistosomatidae</taxon>
        <taxon>Schistosoma</taxon>
    </lineage>
</organism>
<evidence type="ECO:0000313" key="3">
    <source>
        <dbReference type="Proteomes" id="UP000471633"/>
    </source>
</evidence>
<name>A0A922S7R2_SCHHA</name>
<evidence type="ECO:0000313" key="2">
    <source>
        <dbReference type="EMBL" id="KAH9596960.1"/>
    </source>
</evidence>
<gene>
    <name evidence="2" type="ORF">MS3_00000975</name>
</gene>
<dbReference type="EMBL" id="AMPZ03000001">
    <property type="protein sequence ID" value="KAH9596960.1"/>
    <property type="molecule type" value="Genomic_DNA"/>
</dbReference>
<reference evidence="2" key="1">
    <citation type="journal article" date="2012" name="Nat. Genet.">
        <title>Whole-genome sequence of Schistosoma haematobium.</title>
        <authorList>
            <person name="Young N.D."/>
            <person name="Jex A.R."/>
            <person name="Li B."/>
            <person name="Liu S."/>
            <person name="Yang L."/>
            <person name="Xiong Z."/>
            <person name="Li Y."/>
            <person name="Cantacessi C."/>
            <person name="Hall R.S."/>
            <person name="Xu X."/>
            <person name="Chen F."/>
            <person name="Wu X."/>
            <person name="Zerlotini A."/>
            <person name="Oliveira G."/>
            <person name="Hofmann A."/>
            <person name="Zhang G."/>
            <person name="Fang X."/>
            <person name="Kang Y."/>
            <person name="Campbell B.E."/>
            <person name="Loukas A."/>
            <person name="Ranganathan S."/>
            <person name="Rollinson D."/>
            <person name="Rinaldi G."/>
            <person name="Brindley P.J."/>
            <person name="Yang H."/>
            <person name="Wang J."/>
            <person name="Wang J."/>
            <person name="Gasser R.B."/>
        </authorList>
    </citation>
    <scope>NUCLEOTIDE SEQUENCE</scope>
</reference>
<evidence type="ECO:0000259" key="1">
    <source>
        <dbReference type="Pfam" id="PF26215"/>
    </source>
</evidence>
<dbReference type="PANTHER" id="PTHR21301">
    <property type="entry name" value="REVERSE TRANSCRIPTASE"/>
    <property type="match status" value="1"/>
</dbReference>
<dbReference type="CTD" id="75576593"/>
<keyword evidence="3" id="KW-1185">Reference proteome</keyword>
<reference evidence="2" key="3">
    <citation type="submission" date="2021-06" db="EMBL/GenBank/DDBJ databases">
        <title>Chromosome-level genome assembly for S. haematobium.</title>
        <authorList>
            <person name="Stroehlein A.J."/>
        </authorList>
    </citation>
    <scope>NUCLEOTIDE SEQUENCE</scope>
</reference>
<dbReference type="Pfam" id="PF26215">
    <property type="entry name" value="HTH_animal"/>
    <property type="match status" value="1"/>
</dbReference>
<reference evidence="2" key="2">
    <citation type="journal article" date="2019" name="Gigascience">
        <title>High-quality Schistosoma haematobium genome achieved by single-molecule and long-range sequencing.</title>
        <authorList>
            <person name="Stroehlein A.J."/>
            <person name="Korhonen P.K."/>
            <person name="Chong T.M."/>
            <person name="Lim Y.L."/>
            <person name="Chan K.G."/>
            <person name="Webster B."/>
            <person name="Rollinson D."/>
            <person name="Brindley P.J."/>
            <person name="Gasser R.B."/>
            <person name="Young N.D."/>
        </authorList>
    </citation>
    <scope>NUCLEOTIDE SEQUENCE</scope>
</reference>
<dbReference type="PANTHER" id="PTHR21301:SF10">
    <property type="entry name" value="REVERSE TRANSCRIPTASE DOMAIN-CONTAINING PROTEIN"/>
    <property type="match status" value="1"/>
</dbReference>
<dbReference type="InterPro" id="IPR058912">
    <property type="entry name" value="HTH_animal"/>
</dbReference>
<reference evidence="2" key="4">
    <citation type="journal article" date="2022" name="PLoS Pathog.">
        <title>Chromosome-level genome of Schistosoma haematobium underpins genome-wide explorations of molecular variation.</title>
        <authorList>
            <person name="Stroehlein A.J."/>
            <person name="Korhonen P.K."/>
            <person name="Lee V.V."/>
            <person name="Ralph S.A."/>
            <person name="Mentink-Kane M."/>
            <person name="You H."/>
            <person name="McManus D.P."/>
            <person name="Tchuente L.T."/>
            <person name="Stothard J.R."/>
            <person name="Kaur P."/>
            <person name="Dudchenko O."/>
            <person name="Aiden E.L."/>
            <person name="Yang B."/>
            <person name="Yang H."/>
            <person name="Emery A.M."/>
            <person name="Webster B.L."/>
            <person name="Brindley P.J."/>
            <person name="Rollinson D."/>
            <person name="Chang B.C.H."/>
            <person name="Gasser R.B."/>
            <person name="Young N.D."/>
        </authorList>
    </citation>
    <scope>NUCLEOTIDE SEQUENCE</scope>
</reference>
<comment type="caution">
    <text evidence="2">The sequence shown here is derived from an EMBL/GenBank/DDBJ whole genome shotgun (WGS) entry which is preliminary data.</text>
</comment>
<dbReference type="AlphaFoldDB" id="A0A922S7R2"/>
<dbReference type="KEGG" id="shx:MS3_00000975"/>
<proteinExistence type="predicted"/>
<accession>A0A922S7R2</accession>